<dbReference type="EMBL" id="JACHIA010000002">
    <property type="protein sequence ID" value="MBB6069362.1"/>
    <property type="molecule type" value="Genomic_DNA"/>
</dbReference>
<comment type="caution">
    <text evidence="3">The sequence shown here is derived from an EMBL/GenBank/DDBJ whole genome shotgun (WGS) entry which is preliminary data.</text>
</comment>
<accession>A0A841GPQ5</accession>
<dbReference type="PANTHER" id="PTHR12526:SF510">
    <property type="entry name" value="D-INOSITOL 3-PHOSPHATE GLYCOSYLTRANSFERASE"/>
    <property type="match status" value="1"/>
</dbReference>
<evidence type="ECO:0000256" key="1">
    <source>
        <dbReference type="ARBA" id="ARBA00022676"/>
    </source>
</evidence>
<dbReference type="AlphaFoldDB" id="A0A841GPQ5"/>
<reference evidence="3 4" key="1">
    <citation type="submission" date="2020-08" db="EMBL/GenBank/DDBJ databases">
        <title>Genomic Encyclopedia of Type Strains, Phase IV (KMG-IV): sequencing the most valuable type-strain genomes for metagenomic binning, comparative biology and taxonomic classification.</title>
        <authorList>
            <person name="Goeker M."/>
        </authorList>
    </citation>
    <scope>NUCLEOTIDE SEQUENCE [LARGE SCALE GENOMIC DNA]</scope>
    <source>
        <strain evidence="3 4">DSM 29007</strain>
    </source>
</reference>
<protein>
    <submittedName>
        <fullName evidence="3">Glycosyltransferase involved in cell wall biosynthesis</fullName>
    </submittedName>
</protein>
<keyword evidence="1" id="KW-0328">Glycosyltransferase</keyword>
<dbReference type="GO" id="GO:0016757">
    <property type="term" value="F:glycosyltransferase activity"/>
    <property type="evidence" value="ECO:0007669"/>
    <property type="project" value="UniProtKB-KW"/>
</dbReference>
<keyword evidence="2 3" id="KW-0808">Transferase</keyword>
<evidence type="ECO:0000313" key="4">
    <source>
        <dbReference type="Proteomes" id="UP000582837"/>
    </source>
</evidence>
<dbReference type="SUPFAM" id="SSF53756">
    <property type="entry name" value="UDP-Glycosyltransferase/glycogen phosphorylase"/>
    <property type="match status" value="1"/>
</dbReference>
<dbReference type="CDD" id="cd03801">
    <property type="entry name" value="GT4_PimA-like"/>
    <property type="match status" value="1"/>
</dbReference>
<dbReference type="Gene3D" id="3.40.50.2000">
    <property type="entry name" value="Glycogen Phosphorylase B"/>
    <property type="match status" value="2"/>
</dbReference>
<dbReference type="Pfam" id="PF13692">
    <property type="entry name" value="Glyco_trans_1_4"/>
    <property type="match status" value="1"/>
</dbReference>
<dbReference type="PANTHER" id="PTHR12526">
    <property type="entry name" value="GLYCOSYLTRANSFERASE"/>
    <property type="match status" value="1"/>
</dbReference>
<proteinExistence type="predicted"/>
<evidence type="ECO:0000256" key="2">
    <source>
        <dbReference type="ARBA" id="ARBA00022679"/>
    </source>
</evidence>
<evidence type="ECO:0000313" key="3">
    <source>
        <dbReference type="EMBL" id="MBB6069362.1"/>
    </source>
</evidence>
<dbReference type="Proteomes" id="UP000582837">
    <property type="component" value="Unassembled WGS sequence"/>
</dbReference>
<gene>
    <name evidence="3" type="ORF">HNQ61_000977</name>
</gene>
<name>A0A841GPQ5_9BACT</name>
<keyword evidence="4" id="KW-1185">Reference proteome</keyword>
<dbReference type="RefSeq" id="WP_170037808.1">
    <property type="nucleotide sequence ID" value="NZ_JABDTL010000002.1"/>
</dbReference>
<sequence length="393" mass="42818">MRILLVGDYPADPRLGSAKVYYKLREEFAALGHACDLLMAPEIGARPENWRVRQTVSAWLTDAAIRRAFQERGPYDVVDVASGEGWRFALRRKLSGGSVPAIVSRSHGLEHLNYARTVADAADGLIAKPWTRRLYYPTVRLPQVAAAARLADALIVLNPGDRDFAVQQGWKPPAGVHVVPHGVSTRFLADVPEWDAPRGAGVLFCGSWDMVKGSPYLARAWGLLADAGHAPPLTVLGPGLAEEAVVGSFPPQARPFVRVIPRAGEDEVMRQYRRHDLLVMPSTYEGFGMVTVEAMSQRLPVVATPVGCAPMLIRDGENGVIVPPRSPDAVASAVRRLMADSALRRRLGDHAAETVAPLTWRTTAERTLDVYRTAMQRPSQTVHVIDDAVNAGP</sequence>
<organism evidence="3 4">
    <name type="scientific">Longimicrobium terrae</name>
    <dbReference type="NCBI Taxonomy" id="1639882"/>
    <lineage>
        <taxon>Bacteria</taxon>
        <taxon>Pseudomonadati</taxon>
        <taxon>Gemmatimonadota</taxon>
        <taxon>Longimicrobiia</taxon>
        <taxon>Longimicrobiales</taxon>
        <taxon>Longimicrobiaceae</taxon>
        <taxon>Longimicrobium</taxon>
    </lineage>
</organism>